<dbReference type="EnsemblMetazoa" id="Aqu2.1.34992_001">
    <property type="protein sequence ID" value="Aqu2.1.34992_001"/>
    <property type="gene ID" value="Aqu2.1.34992"/>
</dbReference>
<proteinExistence type="predicted"/>
<accession>A0A1X7V657</accession>
<protein>
    <submittedName>
        <fullName evidence="1">Uncharacterized protein</fullName>
    </submittedName>
</protein>
<dbReference type="InParanoid" id="A0A1X7V657"/>
<dbReference type="AlphaFoldDB" id="A0A1X7V657"/>
<sequence>MTGDFHYQLSRRSTKFLIESLKCQKDFAYNIYIDTIIFAHDELFKIKGHRLEETFTATIRELNKMQQRAMKRAKDCKIFLWFNVIPTSQHQYDLSAQQFCDALAIWYQKPLLNIPAHCDGCGSPFHLSHAVREALLFSVTMRSDTLLVILPLLFGGRFFWN</sequence>
<evidence type="ECO:0000313" key="1">
    <source>
        <dbReference type="EnsemblMetazoa" id="Aqu2.1.34992_001"/>
    </source>
</evidence>
<reference evidence="1" key="1">
    <citation type="submission" date="2017-05" db="UniProtKB">
        <authorList>
            <consortium name="EnsemblMetazoa"/>
        </authorList>
    </citation>
    <scope>IDENTIFICATION</scope>
</reference>
<name>A0A1X7V657_AMPQE</name>
<organism evidence="1">
    <name type="scientific">Amphimedon queenslandica</name>
    <name type="common">Sponge</name>
    <dbReference type="NCBI Taxonomy" id="400682"/>
    <lineage>
        <taxon>Eukaryota</taxon>
        <taxon>Metazoa</taxon>
        <taxon>Porifera</taxon>
        <taxon>Demospongiae</taxon>
        <taxon>Heteroscleromorpha</taxon>
        <taxon>Haplosclerida</taxon>
        <taxon>Niphatidae</taxon>
        <taxon>Amphimedon</taxon>
    </lineage>
</organism>